<gene>
    <name evidence="1" type="ORF">Tcan_12646</name>
</gene>
<name>A0A0B2VFP2_TOXCA</name>
<sequence length="182" mass="20564">MGEPETALQQGRYRSPARPVWQFYDAVQEGYKCPRCGGRELAGQNTTNAMKHLKARCEAEYAELVKALSHRKQPVKRNAPLTTLEESWRMSDKRAQDSAEKKRCITGLQKLMGLPNVSLSLFLTHEFREYTAMLNPWFALPTSRVGLCSLLDGPLQVIKEKIVRQVEGSVGASVTADIWNRK</sequence>
<dbReference type="SUPFAM" id="SSF57667">
    <property type="entry name" value="beta-beta-alpha zinc fingers"/>
    <property type="match status" value="1"/>
</dbReference>
<dbReference type="OrthoDB" id="10057873at2759"/>
<organism evidence="1 2">
    <name type="scientific">Toxocara canis</name>
    <name type="common">Canine roundworm</name>
    <dbReference type="NCBI Taxonomy" id="6265"/>
    <lineage>
        <taxon>Eukaryota</taxon>
        <taxon>Metazoa</taxon>
        <taxon>Ecdysozoa</taxon>
        <taxon>Nematoda</taxon>
        <taxon>Chromadorea</taxon>
        <taxon>Rhabditida</taxon>
        <taxon>Spirurina</taxon>
        <taxon>Ascaridomorpha</taxon>
        <taxon>Ascaridoidea</taxon>
        <taxon>Toxocaridae</taxon>
        <taxon>Toxocara</taxon>
    </lineage>
</organism>
<dbReference type="EMBL" id="JPKZ01001380">
    <property type="protein sequence ID" value="KHN82361.1"/>
    <property type="molecule type" value="Genomic_DNA"/>
</dbReference>
<keyword evidence="2" id="KW-1185">Reference proteome</keyword>
<evidence type="ECO:0000313" key="2">
    <source>
        <dbReference type="Proteomes" id="UP000031036"/>
    </source>
</evidence>
<evidence type="ECO:0000313" key="1">
    <source>
        <dbReference type="EMBL" id="KHN82361.1"/>
    </source>
</evidence>
<comment type="caution">
    <text evidence="1">The sequence shown here is derived from an EMBL/GenBank/DDBJ whole genome shotgun (WGS) entry which is preliminary data.</text>
</comment>
<accession>A0A0B2VFP2</accession>
<reference evidence="1 2" key="1">
    <citation type="submission" date="2014-11" db="EMBL/GenBank/DDBJ databases">
        <title>Genetic blueprint of the zoonotic pathogen Toxocara canis.</title>
        <authorList>
            <person name="Zhu X.-Q."/>
            <person name="Korhonen P.K."/>
            <person name="Cai H."/>
            <person name="Young N.D."/>
            <person name="Nejsum P."/>
            <person name="von Samson-Himmelstjerna G."/>
            <person name="Boag P.R."/>
            <person name="Tan P."/>
            <person name="Li Q."/>
            <person name="Min J."/>
            <person name="Yang Y."/>
            <person name="Wang X."/>
            <person name="Fang X."/>
            <person name="Hall R.S."/>
            <person name="Hofmann A."/>
            <person name="Sternberg P.W."/>
            <person name="Jex A.R."/>
            <person name="Gasser R.B."/>
        </authorList>
    </citation>
    <scope>NUCLEOTIDE SEQUENCE [LARGE SCALE GENOMIC DNA]</scope>
    <source>
        <strain evidence="1">PN_DK_2014</strain>
    </source>
</reference>
<dbReference type="InterPro" id="IPR036236">
    <property type="entry name" value="Znf_C2H2_sf"/>
</dbReference>
<protein>
    <submittedName>
        <fullName evidence="1">Uncharacterized protein</fullName>
    </submittedName>
</protein>
<dbReference type="Proteomes" id="UP000031036">
    <property type="component" value="Unassembled WGS sequence"/>
</dbReference>
<dbReference type="AlphaFoldDB" id="A0A0B2VFP2"/>
<proteinExistence type="predicted"/>